<name>A0A0W0YNL0_9GAMM</name>
<proteinExistence type="predicted"/>
<dbReference type="EMBL" id="LNYV01000014">
    <property type="protein sequence ID" value="KTD58131.1"/>
    <property type="molecule type" value="Genomic_DNA"/>
</dbReference>
<organism evidence="1 2">
    <name type="scientific">Legionella sainthelensi</name>
    <dbReference type="NCBI Taxonomy" id="28087"/>
    <lineage>
        <taxon>Bacteria</taxon>
        <taxon>Pseudomonadati</taxon>
        <taxon>Pseudomonadota</taxon>
        <taxon>Gammaproteobacteria</taxon>
        <taxon>Legionellales</taxon>
        <taxon>Legionellaceae</taxon>
        <taxon>Legionella</taxon>
    </lineage>
</organism>
<reference evidence="1 2" key="1">
    <citation type="submission" date="2015-11" db="EMBL/GenBank/DDBJ databases">
        <title>Genomic analysis of 38 Legionella species identifies large and diverse effector repertoires.</title>
        <authorList>
            <person name="Burstein D."/>
            <person name="Amaro F."/>
            <person name="Zusman T."/>
            <person name="Lifshitz Z."/>
            <person name="Cohen O."/>
            <person name="Gilbert J.A."/>
            <person name="Pupko T."/>
            <person name="Shuman H.A."/>
            <person name="Segal G."/>
        </authorList>
    </citation>
    <scope>NUCLEOTIDE SEQUENCE [LARGE SCALE GENOMIC DNA]</scope>
    <source>
        <strain evidence="1 2">Mt.St.Helens-4</strain>
    </source>
</reference>
<evidence type="ECO:0000313" key="1">
    <source>
        <dbReference type="EMBL" id="KTD58131.1"/>
    </source>
</evidence>
<dbReference type="STRING" id="28087.Lsai_1463"/>
<dbReference type="AlphaFoldDB" id="A0A0W0YNL0"/>
<dbReference type="Proteomes" id="UP000054621">
    <property type="component" value="Unassembled WGS sequence"/>
</dbReference>
<gene>
    <name evidence="1" type="ORF">Lsai_1463</name>
</gene>
<accession>A0A0W0YNL0</accession>
<evidence type="ECO:0000313" key="2">
    <source>
        <dbReference type="Proteomes" id="UP000054621"/>
    </source>
</evidence>
<protein>
    <submittedName>
        <fullName evidence="1">Uncharacterized protein</fullName>
    </submittedName>
</protein>
<sequence length="63" mass="7477">MNLNWLGLKISKIKSIGYIHTAFYRLDESIKLNINFGEQRPSAKKYFYRSLLFPSLQWVAYFG</sequence>
<comment type="caution">
    <text evidence="1">The sequence shown here is derived from an EMBL/GenBank/DDBJ whole genome shotgun (WGS) entry which is preliminary data.</text>
</comment>